<accession>A0ABQ8DKQ4</accession>
<gene>
    <name evidence="1" type="ORF">HID58_014803</name>
</gene>
<evidence type="ECO:0000313" key="1">
    <source>
        <dbReference type="EMBL" id="KAH0929076.1"/>
    </source>
</evidence>
<evidence type="ECO:0000313" key="2">
    <source>
        <dbReference type="Proteomes" id="UP000824890"/>
    </source>
</evidence>
<evidence type="ECO:0008006" key="3">
    <source>
        <dbReference type="Google" id="ProtNLM"/>
    </source>
</evidence>
<dbReference type="EMBL" id="JAGKQM010000004">
    <property type="protein sequence ID" value="KAH0929076.1"/>
    <property type="molecule type" value="Genomic_DNA"/>
</dbReference>
<organism evidence="1 2">
    <name type="scientific">Brassica napus</name>
    <name type="common">Rape</name>
    <dbReference type="NCBI Taxonomy" id="3708"/>
    <lineage>
        <taxon>Eukaryota</taxon>
        <taxon>Viridiplantae</taxon>
        <taxon>Streptophyta</taxon>
        <taxon>Embryophyta</taxon>
        <taxon>Tracheophyta</taxon>
        <taxon>Spermatophyta</taxon>
        <taxon>Magnoliopsida</taxon>
        <taxon>eudicotyledons</taxon>
        <taxon>Gunneridae</taxon>
        <taxon>Pentapetalae</taxon>
        <taxon>rosids</taxon>
        <taxon>malvids</taxon>
        <taxon>Brassicales</taxon>
        <taxon>Brassicaceae</taxon>
        <taxon>Brassiceae</taxon>
        <taxon>Brassica</taxon>
    </lineage>
</organism>
<dbReference type="Proteomes" id="UP000824890">
    <property type="component" value="Unassembled WGS sequence"/>
</dbReference>
<protein>
    <recommendedName>
        <fullName evidence="3">RNase H type-1 domain-containing protein</fullName>
    </recommendedName>
</protein>
<proteinExistence type="predicted"/>
<comment type="caution">
    <text evidence="1">The sequence shown here is derived from an EMBL/GenBank/DDBJ whole genome shotgun (WGS) entry which is preliminary data.</text>
</comment>
<sequence length="97" mass="10859">MVNMRLKNVILEASSIELREALLEPHQYPELKSLIDRILLLLSRLDSWSLIHVHSSRNRVATVIAVSVITDVRTQSYVATGGPSWLSHTILSEAQAV</sequence>
<keyword evidence="2" id="KW-1185">Reference proteome</keyword>
<reference evidence="1 2" key="1">
    <citation type="submission" date="2021-05" db="EMBL/GenBank/DDBJ databases">
        <title>Genome Assembly of Synthetic Allotetraploid Brassica napus Reveals Homoeologous Exchanges between Subgenomes.</title>
        <authorList>
            <person name="Davis J.T."/>
        </authorList>
    </citation>
    <scope>NUCLEOTIDE SEQUENCE [LARGE SCALE GENOMIC DNA]</scope>
    <source>
        <strain evidence="2">cv. Da-Ae</strain>
        <tissue evidence="1">Seedling</tissue>
    </source>
</reference>
<name>A0ABQ8DKQ4_BRANA</name>